<evidence type="ECO:0000259" key="3">
    <source>
        <dbReference type="PROSITE" id="PS50041"/>
    </source>
</evidence>
<organism evidence="4 5">
    <name type="scientific">Cyprinodon variegatus</name>
    <name type="common">Sheepshead minnow</name>
    <dbReference type="NCBI Taxonomy" id="28743"/>
    <lineage>
        <taxon>Eukaryota</taxon>
        <taxon>Metazoa</taxon>
        <taxon>Chordata</taxon>
        <taxon>Craniata</taxon>
        <taxon>Vertebrata</taxon>
        <taxon>Euteleostomi</taxon>
        <taxon>Actinopterygii</taxon>
        <taxon>Neopterygii</taxon>
        <taxon>Teleostei</taxon>
        <taxon>Neoteleostei</taxon>
        <taxon>Acanthomorphata</taxon>
        <taxon>Ovalentaria</taxon>
        <taxon>Atherinomorphae</taxon>
        <taxon>Cyprinodontiformes</taxon>
        <taxon>Cyprinodontidae</taxon>
        <taxon>Cyprinodon</taxon>
    </lineage>
</organism>
<feature type="domain" description="C-type lectin" evidence="3">
    <location>
        <begin position="107"/>
        <end position="216"/>
    </location>
</feature>
<evidence type="ECO:0000313" key="4">
    <source>
        <dbReference type="Ensembl" id="ENSCVAP00000026227.1"/>
    </source>
</evidence>
<reference evidence="4" key="2">
    <citation type="submission" date="2025-09" db="UniProtKB">
        <authorList>
            <consortium name="Ensembl"/>
        </authorList>
    </citation>
    <scope>IDENTIFICATION</scope>
</reference>
<dbReference type="SMART" id="SM00034">
    <property type="entry name" value="CLECT"/>
    <property type="match status" value="1"/>
</dbReference>
<dbReference type="InterPro" id="IPR033989">
    <property type="entry name" value="CD209-like_CTLD"/>
</dbReference>
<dbReference type="InterPro" id="IPR001304">
    <property type="entry name" value="C-type_lectin-like"/>
</dbReference>
<proteinExistence type="predicted"/>
<keyword evidence="2" id="KW-1015">Disulfide bond</keyword>
<evidence type="ECO:0000313" key="5">
    <source>
        <dbReference type="Proteomes" id="UP000265020"/>
    </source>
</evidence>
<dbReference type="InterPro" id="IPR016187">
    <property type="entry name" value="CTDL_fold"/>
</dbReference>
<keyword evidence="5" id="KW-1185">Reference proteome</keyword>
<dbReference type="Gene3D" id="3.10.100.10">
    <property type="entry name" value="Mannose-Binding Protein A, subunit A"/>
    <property type="match status" value="1"/>
</dbReference>
<dbReference type="AlphaFoldDB" id="A0A3Q2E260"/>
<evidence type="ECO:0000256" key="1">
    <source>
        <dbReference type="ARBA" id="ARBA00022734"/>
    </source>
</evidence>
<accession>A0A3Q2E260</accession>
<dbReference type="InterPro" id="IPR050111">
    <property type="entry name" value="C-type_lectin/snaclec_domain"/>
</dbReference>
<dbReference type="Proteomes" id="UP000265020">
    <property type="component" value="Unassembled WGS sequence"/>
</dbReference>
<dbReference type="CDD" id="cd03590">
    <property type="entry name" value="CLECT_DC-SIGN_like"/>
    <property type="match status" value="1"/>
</dbReference>
<reference evidence="4" key="1">
    <citation type="submission" date="2025-08" db="UniProtKB">
        <authorList>
            <consortium name="Ensembl"/>
        </authorList>
    </citation>
    <scope>IDENTIFICATION</scope>
</reference>
<dbReference type="Ensembl" id="ENSCVAT00000016101.1">
    <property type="protein sequence ID" value="ENSCVAP00000026227.1"/>
    <property type="gene ID" value="ENSCVAG00000011624.1"/>
</dbReference>
<dbReference type="GeneTree" id="ENSGT01020000230338"/>
<dbReference type="InterPro" id="IPR016186">
    <property type="entry name" value="C-type_lectin-like/link_sf"/>
</dbReference>
<dbReference type="GO" id="GO:0030246">
    <property type="term" value="F:carbohydrate binding"/>
    <property type="evidence" value="ECO:0007669"/>
    <property type="project" value="UniProtKB-KW"/>
</dbReference>
<dbReference type="SUPFAM" id="SSF56436">
    <property type="entry name" value="C-type lectin-like"/>
    <property type="match status" value="1"/>
</dbReference>
<dbReference type="PANTHER" id="PTHR22803">
    <property type="entry name" value="MANNOSE, PHOSPHOLIPASE, LECTIN RECEPTOR RELATED"/>
    <property type="match status" value="1"/>
</dbReference>
<dbReference type="PROSITE" id="PS50041">
    <property type="entry name" value="C_TYPE_LECTIN_2"/>
    <property type="match status" value="1"/>
</dbReference>
<sequence>MNSLFKVIPQHLNRIQVRTLARPLQSLHFVFQPFSGGLAGVLRIIVLLQNPSLFQLEFTNRWSDILLQNLLVDSRIHSSIYHISSDIFFSVTDTTKEQIADVCPSVYYISTSRKSWHESRKDCLERGADLLIINSQEEQKFMIQFKRPFWIGLIYAAREKEWKWIDGTLLNTSFWNPGEPNNYRSNDEDCVETLFFDSVNGWNDKNCGHQNFWICEWKQAGRGCWELEKYHLSPAESAVDPPELSLLHSCSPFHHQRIHST</sequence>
<dbReference type="Pfam" id="PF00059">
    <property type="entry name" value="Lectin_C"/>
    <property type="match status" value="1"/>
</dbReference>
<dbReference type="InterPro" id="IPR018378">
    <property type="entry name" value="C-type_lectin_CS"/>
</dbReference>
<dbReference type="PROSITE" id="PS00615">
    <property type="entry name" value="C_TYPE_LECTIN_1"/>
    <property type="match status" value="1"/>
</dbReference>
<evidence type="ECO:0000256" key="2">
    <source>
        <dbReference type="ARBA" id="ARBA00023157"/>
    </source>
</evidence>
<keyword evidence="1" id="KW-0430">Lectin</keyword>
<protein>
    <recommendedName>
        <fullName evidence="3">C-type lectin domain-containing protein</fullName>
    </recommendedName>
</protein>
<name>A0A3Q2E260_CYPVA</name>